<dbReference type="PANTHER" id="PTHR34075:SF5">
    <property type="entry name" value="BLR3430 PROTEIN"/>
    <property type="match status" value="1"/>
</dbReference>
<dbReference type="Gene3D" id="6.10.30.10">
    <property type="match status" value="1"/>
</dbReference>
<evidence type="ECO:0000313" key="3">
    <source>
        <dbReference type="EMBL" id="QET06130.1"/>
    </source>
</evidence>
<sequence length="141" mass="15992">MIMTDYNKPLPVLGDDNRPFWEAARREELRMQQCLDCGHIRYPINHVCPQCLSERADWRRLSGRGTVFSYIVFHQVYHAGFAQDVPYNVAMIQLEEGPRMISNVVGVPNDAVKVGDAVTVTFDKVTEEITIPRFTPAGKPA</sequence>
<organism evidence="3 4">
    <name type="scientific">Cupriavidus pauculus</name>
    <dbReference type="NCBI Taxonomy" id="82633"/>
    <lineage>
        <taxon>Bacteria</taxon>
        <taxon>Pseudomonadati</taxon>
        <taxon>Pseudomonadota</taxon>
        <taxon>Betaproteobacteria</taxon>
        <taxon>Burkholderiales</taxon>
        <taxon>Burkholderiaceae</taxon>
        <taxon>Cupriavidus</taxon>
    </lineage>
</organism>
<feature type="domain" description="ChsH2 C-terminal OB-fold" evidence="1">
    <location>
        <begin position="58"/>
        <end position="123"/>
    </location>
</feature>
<proteinExistence type="predicted"/>
<dbReference type="OrthoDB" id="5514845at2"/>
<gene>
    <name evidence="3" type="ORF">FOB72_29895</name>
</gene>
<dbReference type="Proteomes" id="UP000322822">
    <property type="component" value="Chromosome 2"/>
</dbReference>
<protein>
    <submittedName>
        <fullName evidence="3">Zn-ribbon domain-containing OB-fold protein</fullName>
    </submittedName>
</protein>
<dbReference type="InterPro" id="IPR002878">
    <property type="entry name" value="ChsH2_C"/>
</dbReference>
<dbReference type="Pfam" id="PF01796">
    <property type="entry name" value="OB_ChsH2_C"/>
    <property type="match status" value="1"/>
</dbReference>
<dbReference type="SUPFAM" id="SSF50249">
    <property type="entry name" value="Nucleic acid-binding proteins"/>
    <property type="match status" value="1"/>
</dbReference>
<dbReference type="Pfam" id="PF12172">
    <property type="entry name" value="zf-ChsH2"/>
    <property type="match status" value="1"/>
</dbReference>
<dbReference type="InterPro" id="IPR012340">
    <property type="entry name" value="NA-bd_OB-fold"/>
</dbReference>
<evidence type="ECO:0000313" key="4">
    <source>
        <dbReference type="Proteomes" id="UP000322822"/>
    </source>
</evidence>
<reference evidence="3 4" key="1">
    <citation type="submission" date="2019-09" db="EMBL/GenBank/DDBJ databases">
        <title>FDA dAtabase for Regulatory Grade micrObial Sequences (FDA-ARGOS): Supporting development and validation of Infectious Disease Dx tests.</title>
        <authorList>
            <person name="Sciortino C."/>
            <person name="Tallon L."/>
            <person name="Sadzewicz L."/>
            <person name="Vavikolanu K."/>
            <person name="Mehta A."/>
            <person name="Aluvathingal J."/>
            <person name="Nadendla S."/>
            <person name="Nandy P."/>
            <person name="Geyer C."/>
            <person name="Yan Y."/>
            <person name="Sichtig H."/>
        </authorList>
    </citation>
    <scope>NUCLEOTIDE SEQUENCE [LARGE SCALE GENOMIC DNA]</scope>
    <source>
        <strain evidence="3 4">FDAARGOS_664</strain>
    </source>
</reference>
<accession>A0A5P2HGD6</accession>
<evidence type="ECO:0000259" key="2">
    <source>
        <dbReference type="Pfam" id="PF12172"/>
    </source>
</evidence>
<dbReference type="InterPro" id="IPR052513">
    <property type="entry name" value="Thioester_dehydratase-like"/>
</dbReference>
<dbReference type="AlphaFoldDB" id="A0A5P2HGD6"/>
<dbReference type="EMBL" id="CP044067">
    <property type="protein sequence ID" value="QET06130.1"/>
    <property type="molecule type" value="Genomic_DNA"/>
</dbReference>
<feature type="domain" description="ChsH2 rubredoxin-like zinc ribbon" evidence="2">
    <location>
        <begin position="21"/>
        <end position="54"/>
    </location>
</feature>
<dbReference type="InterPro" id="IPR022002">
    <property type="entry name" value="ChsH2_Znr"/>
</dbReference>
<name>A0A5P2HGD6_9BURK</name>
<dbReference type="PANTHER" id="PTHR34075">
    <property type="entry name" value="BLR3430 PROTEIN"/>
    <property type="match status" value="1"/>
</dbReference>
<evidence type="ECO:0000259" key="1">
    <source>
        <dbReference type="Pfam" id="PF01796"/>
    </source>
</evidence>